<evidence type="ECO:0000313" key="2">
    <source>
        <dbReference type="Proteomes" id="UP000186471"/>
    </source>
</evidence>
<gene>
    <name evidence="1" type="ORF">BKH31_05715</name>
</gene>
<reference evidence="1 2" key="1">
    <citation type="submission" date="2016-12" db="EMBL/GenBank/DDBJ databases">
        <title>Genomic comparison of strains in the 'Actinomyces naeslundii' group.</title>
        <authorList>
            <person name="Mughal S.R."/>
            <person name="Do T."/>
            <person name="Gilbert S.C."/>
            <person name="Witherden E.A."/>
            <person name="Didelot X."/>
            <person name="Beighton D."/>
        </authorList>
    </citation>
    <scope>NUCLEOTIDE SEQUENCE [LARGE SCALE GENOMIC DNA]</scope>
    <source>
        <strain evidence="1 2">R21091</strain>
    </source>
</reference>
<comment type="caution">
    <text evidence="1">The sequence shown here is derived from an EMBL/GenBank/DDBJ whole genome shotgun (WGS) entry which is preliminary data.</text>
</comment>
<protein>
    <submittedName>
        <fullName evidence="1">Uncharacterized protein</fullName>
    </submittedName>
</protein>
<name>A0A1Q8VFS7_9ACTO</name>
<dbReference type="Proteomes" id="UP000186471">
    <property type="component" value="Unassembled WGS sequence"/>
</dbReference>
<proteinExistence type="predicted"/>
<accession>A0A1Q8VFS7</accession>
<dbReference type="AlphaFoldDB" id="A0A1Q8VFS7"/>
<sequence>MALTEIPTKSVRTTVLASRGNWERQRTECVLSMRRQVQSGVVGGEAAISPRLYGQMCSDATLLLHIGVVGESDCERYRNR</sequence>
<evidence type="ECO:0000313" key="1">
    <source>
        <dbReference type="EMBL" id="OLO46968.1"/>
    </source>
</evidence>
<organism evidence="1 2">
    <name type="scientific">Actinomyces oris</name>
    <dbReference type="NCBI Taxonomy" id="544580"/>
    <lineage>
        <taxon>Bacteria</taxon>
        <taxon>Bacillati</taxon>
        <taxon>Actinomycetota</taxon>
        <taxon>Actinomycetes</taxon>
        <taxon>Actinomycetales</taxon>
        <taxon>Actinomycetaceae</taxon>
        <taxon>Actinomyces</taxon>
    </lineage>
</organism>
<dbReference type="EMBL" id="MSKK01000020">
    <property type="protein sequence ID" value="OLO46968.1"/>
    <property type="molecule type" value="Genomic_DNA"/>
</dbReference>